<evidence type="ECO:0000256" key="1">
    <source>
        <dbReference type="SAM" id="MobiDB-lite"/>
    </source>
</evidence>
<gene>
    <name evidence="2" type="ORF">L195_g038395</name>
</gene>
<dbReference type="GO" id="GO:0016301">
    <property type="term" value="F:kinase activity"/>
    <property type="evidence" value="ECO:0007669"/>
    <property type="project" value="UniProtKB-KW"/>
</dbReference>
<feature type="non-terminal residue" evidence="2">
    <location>
        <position position="1"/>
    </location>
</feature>
<keyword evidence="2" id="KW-0418">Kinase</keyword>
<comment type="caution">
    <text evidence="2">The sequence shown here is derived from an EMBL/GenBank/DDBJ whole genome shotgun (WGS) entry which is preliminary data.</text>
</comment>
<name>A0A2K3LV01_TRIPR</name>
<accession>A0A2K3LV01</accession>
<evidence type="ECO:0000313" key="2">
    <source>
        <dbReference type="EMBL" id="PNX82366.1"/>
    </source>
</evidence>
<organism evidence="2 3">
    <name type="scientific">Trifolium pratense</name>
    <name type="common">Red clover</name>
    <dbReference type="NCBI Taxonomy" id="57577"/>
    <lineage>
        <taxon>Eukaryota</taxon>
        <taxon>Viridiplantae</taxon>
        <taxon>Streptophyta</taxon>
        <taxon>Embryophyta</taxon>
        <taxon>Tracheophyta</taxon>
        <taxon>Spermatophyta</taxon>
        <taxon>Magnoliopsida</taxon>
        <taxon>eudicotyledons</taxon>
        <taxon>Gunneridae</taxon>
        <taxon>Pentapetalae</taxon>
        <taxon>rosids</taxon>
        <taxon>fabids</taxon>
        <taxon>Fabales</taxon>
        <taxon>Fabaceae</taxon>
        <taxon>Papilionoideae</taxon>
        <taxon>50 kb inversion clade</taxon>
        <taxon>NPAAA clade</taxon>
        <taxon>Hologalegina</taxon>
        <taxon>IRL clade</taxon>
        <taxon>Trifolieae</taxon>
        <taxon>Trifolium</taxon>
    </lineage>
</organism>
<feature type="region of interest" description="Disordered" evidence="1">
    <location>
        <begin position="19"/>
        <end position="100"/>
    </location>
</feature>
<evidence type="ECO:0000313" key="3">
    <source>
        <dbReference type="Proteomes" id="UP000236291"/>
    </source>
</evidence>
<keyword evidence="2" id="KW-0808">Transferase</keyword>
<dbReference type="Proteomes" id="UP000236291">
    <property type="component" value="Unassembled WGS sequence"/>
</dbReference>
<reference evidence="2 3" key="2">
    <citation type="journal article" date="2017" name="Front. Plant Sci.">
        <title>Gene Classification and Mining of Molecular Markers Useful in Red Clover (Trifolium pratense) Breeding.</title>
        <authorList>
            <person name="Istvanek J."/>
            <person name="Dluhosova J."/>
            <person name="Dluhos P."/>
            <person name="Patkova L."/>
            <person name="Nedelnik J."/>
            <person name="Repkova J."/>
        </authorList>
    </citation>
    <scope>NUCLEOTIDE SEQUENCE [LARGE SCALE GENOMIC DNA]</scope>
    <source>
        <strain evidence="3">cv. Tatra</strain>
        <tissue evidence="2">Young leaves</tissue>
    </source>
</reference>
<feature type="compositionally biased region" description="Polar residues" evidence="1">
    <location>
        <begin position="70"/>
        <end position="90"/>
    </location>
</feature>
<reference evidence="2 3" key="1">
    <citation type="journal article" date="2014" name="Am. J. Bot.">
        <title>Genome assembly and annotation for red clover (Trifolium pratense; Fabaceae).</title>
        <authorList>
            <person name="Istvanek J."/>
            <person name="Jaros M."/>
            <person name="Krenek A."/>
            <person name="Repkova J."/>
        </authorList>
    </citation>
    <scope>NUCLEOTIDE SEQUENCE [LARGE SCALE GENOMIC DNA]</scope>
    <source>
        <strain evidence="3">cv. Tatra</strain>
        <tissue evidence="2">Young leaves</tissue>
    </source>
</reference>
<feature type="compositionally biased region" description="Polar residues" evidence="1">
    <location>
        <begin position="27"/>
        <end position="63"/>
    </location>
</feature>
<dbReference type="AlphaFoldDB" id="A0A2K3LV01"/>
<sequence>GINNSPQITVTKLVTNLDRLNVRGQPKPSNVKNLNAKNHTGKHNVNNGPSTSSALPKSTTENVSKPERPTGTSNLGRVFGNNSHVSSSWIPSLRRISSAK</sequence>
<proteinExistence type="predicted"/>
<dbReference type="ExpressionAtlas" id="A0A2K3LV01">
    <property type="expression patterns" value="baseline"/>
</dbReference>
<protein>
    <submittedName>
        <fullName evidence="2">Casein kinase i isoform delta-like protein</fullName>
    </submittedName>
</protein>
<dbReference type="EMBL" id="ASHM01041849">
    <property type="protein sequence ID" value="PNX82366.1"/>
    <property type="molecule type" value="Genomic_DNA"/>
</dbReference>